<reference evidence="2 3" key="1">
    <citation type="journal article" date="2017" name="Front. Microbiol.">
        <title>Genomic Characterization of Dairy Associated Leuconostoc Species and Diversity of Leuconostocs in Undefined Mixed Mesophilic Starter Cultures.</title>
        <authorList>
            <person name="Frantzen C.A."/>
            <person name="Kot W."/>
            <person name="Pedersen T.B."/>
            <person name="Ardo Y.M."/>
            <person name="Broadbent J.R."/>
            <person name="Neve H."/>
            <person name="Hansen L.H."/>
            <person name="Dal Bello F."/>
            <person name="Ostlie H.M."/>
            <person name="Kleppen H.P."/>
            <person name="Vogensen F.K."/>
            <person name="Holo H."/>
        </authorList>
    </citation>
    <scope>NUCLEOTIDE SEQUENCE [LARGE SCALE GENOMIC DNA]</scope>
    <source>
        <strain evidence="2 3">LMGCF08</strain>
    </source>
</reference>
<dbReference type="GO" id="GO:0016747">
    <property type="term" value="F:acyltransferase activity, transferring groups other than amino-acyl groups"/>
    <property type="evidence" value="ECO:0007669"/>
    <property type="project" value="InterPro"/>
</dbReference>
<comment type="caution">
    <text evidence="2">The sequence shown here is derived from an EMBL/GenBank/DDBJ whole genome shotgun (WGS) entry which is preliminary data.</text>
</comment>
<dbReference type="Pfam" id="PF13302">
    <property type="entry name" value="Acetyltransf_3"/>
    <property type="match status" value="1"/>
</dbReference>
<organism evidence="2 3">
    <name type="scientific">Leuconostoc pseudomesenteroides</name>
    <dbReference type="NCBI Taxonomy" id="33968"/>
    <lineage>
        <taxon>Bacteria</taxon>
        <taxon>Bacillati</taxon>
        <taxon>Bacillota</taxon>
        <taxon>Bacilli</taxon>
        <taxon>Lactobacillales</taxon>
        <taxon>Lactobacillaceae</taxon>
        <taxon>Leuconostoc</taxon>
    </lineage>
</organism>
<dbReference type="Proteomes" id="UP000192288">
    <property type="component" value="Unassembled WGS sequence"/>
</dbReference>
<evidence type="ECO:0000313" key="2">
    <source>
        <dbReference type="EMBL" id="ORI96369.1"/>
    </source>
</evidence>
<gene>
    <name evidence="2" type="ORF">BMR96_10530</name>
</gene>
<dbReference type="EMBL" id="MPLS01000164">
    <property type="protein sequence ID" value="ORI96369.1"/>
    <property type="molecule type" value="Genomic_DNA"/>
</dbReference>
<sequence>MIKLRQFKTEDLALFWETAYSDPQAEWTKWNGPYFKDVLPKKDDFINNIGPERFVNNMNRRVILYDGQIIGSVSAYFEDGQLKSWLEVGIVIYQQATWQQEIGTRALGMWLEILFEQYENLPHIGLTTWSGNKAMIRVSEKLDLKLEGQIRQVRWWQGQYWDSMKYGILRNEMTPISPSGKIEL</sequence>
<feature type="domain" description="N-acetyltransferase" evidence="1">
    <location>
        <begin position="2"/>
        <end position="167"/>
    </location>
</feature>
<evidence type="ECO:0000259" key="1">
    <source>
        <dbReference type="PROSITE" id="PS51186"/>
    </source>
</evidence>
<dbReference type="PROSITE" id="PS51186">
    <property type="entry name" value="GNAT"/>
    <property type="match status" value="1"/>
</dbReference>
<dbReference type="AlphaFoldDB" id="A0A1X0VAT0"/>
<evidence type="ECO:0000313" key="3">
    <source>
        <dbReference type="Proteomes" id="UP000192288"/>
    </source>
</evidence>
<dbReference type="RefSeq" id="WP_084009187.1">
    <property type="nucleotide sequence ID" value="NZ_MPLS01000164.1"/>
</dbReference>
<dbReference type="InterPro" id="IPR000182">
    <property type="entry name" value="GNAT_dom"/>
</dbReference>
<name>A0A1X0VAT0_LEUPS</name>
<dbReference type="Gene3D" id="3.40.630.30">
    <property type="match status" value="1"/>
</dbReference>
<accession>A0A1X0VAT0</accession>
<keyword evidence="2" id="KW-0808">Transferase</keyword>
<dbReference type="SUPFAM" id="SSF55729">
    <property type="entry name" value="Acyl-CoA N-acyltransferases (Nat)"/>
    <property type="match status" value="1"/>
</dbReference>
<dbReference type="PANTHER" id="PTHR43415">
    <property type="entry name" value="SPERMIDINE N(1)-ACETYLTRANSFERASE"/>
    <property type="match status" value="1"/>
</dbReference>
<proteinExistence type="predicted"/>
<dbReference type="InterPro" id="IPR016181">
    <property type="entry name" value="Acyl_CoA_acyltransferase"/>
</dbReference>
<protein>
    <submittedName>
        <fullName evidence="2">GNAT family N-acetyltransferase</fullName>
    </submittedName>
</protein>
<dbReference type="PANTHER" id="PTHR43415:SF4">
    <property type="entry name" value="N-ACETYLTRANSFERASE DOMAIN-CONTAINING PROTEIN"/>
    <property type="match status" value="1"/>
</dbReference>